<dbReference type="EMBL" id="JANPWB010000010">
    <property type="protein sequence ID" value="KAJ1135349.1"/>
    <property type="molecule type" value="Genomic_DNA"/>
</dbReference>
<protein>
    <submittedName>
        <fullName evidence="1">Uncharacterized protein</fullName>
    </submittedName>
</protein>
<sequence>MWADAPPLTFHRLQQPVSSGTVTAHSASAAPSTHFALTGHGPPPHTACFCPARLRRPQPGATTVQGDSALRCAGKNKVADCVPVEEFPWSEWDDFQAAFVDLNGLKSIDKDEWIEAYEHDDGLHNVNRFIKDGWVEKKVALYQ</sequence>
<accession>A0AAV7Q820</accession>
<dbReference type="AlphaFoldDB" id="A0AAV7Q820"/>
<comment type="caution">
    <text evidence="1">The sequence shown here is derived from an EMBL/GenBank/DDBJ whole genome shotgun (WGS) entry which is preliminary data.</text>
</comment>
<organism evidence="1 2">
    <name type="scientific">Pleurodeles waltl</name>
    <name type="common">Iberian ribbed newt</name>
    <dbReference type="NCBI Taxonomy" id="8319"/>
    <lineage>
        <taxon>Eukaryota</taxon>
        <taxon>Metazoa</taxon>
        <taxon>Chordata</taxon>
        <taxon>Craniata</taxon>
        <taxon>Vertebrata</taxon>
        <taxon>Euteleostomi</taxon>
        <taxon>Amphibia</taxon>
        <taxon>Batrachia</taxon>
        <taxon>Caudata</taxon>
        <taxon>Salamandroidea</taxon>
        <taxon>Salamandridae</taxon>
        <taxon>Pleurodelinae</taxon>
        <taxon>Pleurodeles</taxon>
    </lineage>
</organism>
<proteinExistence type="predicted"/>
<reference evidence="1" key="1">
    <citation type="journal article" date="2022" name="bioRxiv">
        <title>Sequencing and chromosome-scale assembly of the giantPleurodeles waltlgenome.</title>
        <authorList>
            <person name="Brown T."/>
            <person name="Elewa A."/>
            <person name="Iarovenko S."/>
            <person name="Subramanian E."/>
            <person name="Araus A.J."/>
            <person name="Petzold A."/>
            <person name="Susuki M."/>
            <person name="Suzuki K.-i.T."/>
            <person name="Hayashi T."/>
            <person name="Toyoda A."/>
            <person name="Oliveira C."/>
            <person name="Osipova E."/>
            <person name="Leigh N.D."/>
            <person name="Simon A."/>
            <person name="Yun M.H."/>
        </authorList>
    </citation>
    <scope>NUCLEOTIDE SEQUENCE</scope>
    <source>
        <strain evidence="1">20211129_DDA</strain>
        <tissue evidence="1">Liver</tissue>
    </source>
</reference>
<dbReference type="Proteomes" id="UP001066276">
    <property type="component" value="Chromosome 6"/>
</dbReference>
<keyword evidence="2" id="KW-1185">Reference proteome</keyword>
<evidence type="ECO:0000313" key="2">
    <source>
        <dbReference type="Proteomes" id="UP001066276"/>
    </source>
</evidence>
<name>A0AAV7Q820_PLEWA</name>
<gene>
    <name evidence="1" type="ORF">NDU88_001789</name>
</gene>
<evidence type="ECO:0000313" key="1">
    <source>
        <dbReference type="EMBL" id="KAJ1135349.1"/>
    </source>
</evidence>